<dbReference type="Gene3D" id="3.40.50.2300">
    <property type="match status" value="1"/>
</dbReference>
<dbReference type="InterPro" id="IPR001789">
    <property type="entry name" value="Sig_transdc_resp-reg_receiver"/>
</dbReference>
<dbReference type="PANTHER" id="PTHR44591:SF3">
    <property type="entry name" value="RESPONSE REGULATORY DOMAIN-CONTAINING PROTEIN"/>
    <property type="match status" value="1"/>
</dbReference>
<dbReference type="PANTHER" id="PTHR44591">
    <property type="entry name" value="STRESS RESPONSE REGULATOR PROTEIN 1"/>
    <property type="match status" value="1"/>
</dbReference>
<feature type="modified residue" description="4-aspartylphosphate" evidence="2">
    <location>
        <position position="25"/>
    </location>
</feature>
<name>A0A0G1Q543_9BACT</name>
<dbReference type="AlphaFoldDB" id="A0A0G1Q543"/>
<reference evidence="4 5" key="1">
    <citation type="journal article" date="2015" name="Nature">
        <title>rRNA introns, odd ribosomes, and small enigmatic genomes across a large radiation of phyla.</title>
        <authorList>
            <person name="Brown C.T."/>
            <person name="Hug L.A."/>
            <person name="Thomas B.C."/>
            <person name="Sharon I."/>
            <person name="Castelle C.J."/>
            <person name="Singh A."/>
            <person name="Wilkins M.J."/>
            <person name="Williams K.H."/>
            <person name="Banfield J.F."/>
        </authorList>
    </citation>
    <scope>NUCLEOTIDE SEQUENCE [LARGE SCALE GENOMIC DNA]</scope>
</reference>
<protein>
    <submittedName>
        <fullName evidence="4">Response regulator receiver protein</fullName>
    </submittedName>
</protein>
<evidence type="ECO:0000259" key="3">
    <source>
        <dbReference type="PROSITE" id="PS50110"/>
    </source>
</evidence>
<dbReference type="GO" id="GO:0000160">
    <property type="term" value="P:phosphorelay signal transduction system"/>
    <property type="evidence" value="ECO:0007669"/>
    <property type="project" value="InterPro"/>
</dbReference>
<evidence type="ECO:0000313" key="5">
    <source>
        <dbReference type="Proteomes" id="UP000034391"/>
    </source>
</evidence>
<keyword evidence="1 2" id="KW-0597">Phosphoprotein</keyword>
<dbReference type="PROSITE" id="PS50110">
    <property type="entry name" value="RESPONSE_REGULATORY"/>
    <property type="match status" value="1"/>
</dbReference>
<accession>A0A0G1Q543</accession>
<dbReference type="InterPro" id="IPR050595">
    <property type="entry name" value="Bact_response_regulator"/>
</dbReference>
<evidence type="ECO:0000313" key="4">
    <source>
        <dbReference type="EMBL" id="KKU40126.1"/>
    </source>
</evidence>
<gene>
    <name evidence="4" type="ORF">UX56_C0041G0008</name>
</gene>
<comment type="caution">
    <text evidence="4">The sequence shown here is derived from an EMBL/GenBank/DDBJ whole genome shotgun (WGS) entry which is preliminary data.</text>
</comment>
<evidence type="ECO:0000256" key="2">
    <source>
        <dbReference type="PROSITE-ProRule" id="PRU00169"/>
    </source>
</evidence>
<proteinExistence type="predicted"/>
<dbReference type="Proteomes" id="UP000034391">
    <property type="component" value="Unassembled WGS sequence"/>
</dbReference>
<dbReference type="Pfam" id="PF00072">
    <property type="entry name" value="Response_reg"/>
    <property type="match status" value="1"/>
</dbReference>
<dbReference type="SUPFAM" id="SSF52172">
    <property type="entry name" value="CheY-like"/>
    <property type="match status" value="1"/>
</dbReference>
<evidence type="ECO:0000256" key="1">
    <source>
        <dbReference type="ARBA" id="ARBA00022553"/>
    </source>
</evidence>
<dbReference type="InterPro" id="IPR011006">
    <property type="entry name" value="CheY-like_superfamily"/>
</dbReference>
<dbReference type="EMBL" id="LCMR01000041">
    <property type="protein sequence ID" value="KKU40126.1"/>
    <property type="molecule type" value="Genomic_DNA"/>
</dbReference>
<sequence length="94" mass="10381">MLNALDGEIGLQMALREKPDLILLDLILPKIDGFEVLENIRKNEATKNIPVIVLTNLENAAAVERALALGALSYLVKANYELEDVVQKVKQAIK</sequence>
<feature type="domain" description="Response regulatory" evidence="3">
    <location>
        <begin position="1"/>
        <end position="92"/>
    </location>
</feature>
<organism evidence="4 5">
    <name type="scientific">Candidatus Azambacteria bacterium GW2011_GWD2_46_48</name>
    <dbReference type="NCBI Taxonomy" id="1618623"/>
    <lineage>
        <taxon>Bacteria</taxon>
        <taxon>Candidatus Azamiibacteriota</taxon>
    </lineage>
</organism>